<reference evidence="1 2" key="1">
    <citation type="journal article" date="2017" name="Environ. Microbiol.">
        <title>Decay of the glycolytic pathway and adaptation to intranuclear parasitism within Enterocytozoonidae microsporidia.</title>
        <authorList>
            <person name="Wiredu Boakye D."/>
            <person name="Jaroenlak P."/>
            <person name="Prachumwat A."/>
            <person name="Williams T.A."/>
            <person name="Bateman K.S."/>
            <person name="Itsathitphaisarn O."/>
            <person name="Sritunyalucksana K."/>
            <person name="Paszkiewicz K.H."/>
            <person name="Moore K.A."/>
            <person name="Stentiford G.D."/>
            <person name="Williams B.A."/>
        </authorList>
    </citation>
    <scope>NUCLEOTIDE SEQUENCE [LARGE SCALE GENOMIC DNA]</scope>
    <source>
        <strain evidence="2">canceri</strain>
    </source>
</reference>
<dbReference type="Gene3D" id="3.30.70.270">
    <property type="match status" value="1"/>
</dbReference>
<dbReference type="InterPro" id="IPR043128">
    <property type="entry name" value="Rev_trsase/Diguanyl_cyclase"/>
</dbReference>
<name>A0A1X0QF17_9MICR</name>
<dbReference type="InterPro" id="IPR043502">
    <property type="entry name" value="DNA/RNA_pol_sf"/>
</dbReference>
<gene>
    <name evidence="1" type="ORF">A0H76_2652</name>
</gene>
<dbReference type="PANTHER" id="PTHR33064">
    <property type="entry name" value="POL PROTEIN"/>
    <property type="match status" value="1"/>
</dbReference>
<evidence type="ECO:0000313" key="2">
    <source>
        <dbReference type="Proteomes" id="UP000192501"/>
    </source>
</evidence>
<dbReference type="AlphaFoldDB" id="A0A1X0QF17"/>
<dbReference type="PANTHER" id="PTHR33064:SF37">
    <property type="entry name" value="RIBONUCLEASE H"/>
    <property type="match status" value="1"/>
</dbReference>
<comment type="caution">
    <text evidence="1">The sequence shown here is derived from an EMBL/GenBank/DDBJ whole genome shotgun (WGS) entry which is preliminary data.</text>
</comment>
<dbReference type="VEuPathDB" id="MicrosporidiaDB:A0H76_2652"/>
<sequence>MHRIGLIRKDLIIKPDITRIDFIKSNFTPKTKKQLQRLLGVINWFRPFIMHFSDKISTITDKLKGNKKFVWN</sequence>
<proteinExistence type="predicted"/>
<organism evidence="1 2">
    <name type="scientific">Hepatospora eriocheir</name>
    <dbReference type="NCBI Taxonomy" id="1081669"/>
    <lineage>
        <taxon>Eukaryota</taxon>
        <taxon>Fungi</taxon>
        <taxon>Fungi incertae sedis</taxon>
        <taxon>Microsporidia</taxon>
        <taxon>Hepatosporidae</taxon>
        <taxon>Hepatospora</taxon>
    </lineage>
</organism>
<dbReference type="InterPro" id="IPR051320">
    <property type="entry name" value="Viral_Replic_Matur_Polypro"/>
</dbReference>
<accession>A0A1X0QF17</accession>
<dbReference type="SUPFAM" id="SSF56672">
    <property type="entry name" value="DNA/RNA polymerases"/>
    <property type="match status" value="1"/>
</dbReference>
<evidence type="ECO:0000313" key="1">
    <source>
        <dbReference type="EMBL" id="ORD98356.1"/>
    </source>
</evidence>
<protein>
    <submittedName>
        <fullName evidence="1">Uncharacterized protein</fullName>
    </submittedName>
</protein>
<dbReference type="EMBL" id="LTAI01000764">
    <property type="protein sequence ID" value="ORD98356.1"/>
    <property type="molecule type" value="Genomic_DNA"/>
</dbReference>
<dbReference type="Proteomes" id="UP000192501">
    <property type="component" value="Unassembled WGS sequence"/>
</dbReference>